<evidence type="ECO:0000256" key="8">
    <source>
        <dbReference type="ARBA" id="ARBA00048617"/>
    </source>
</evidence>
<dbReference type="CDD" id="cd06578">
    <property type="entry name" value="HemD"/>
    <property type="match status" value="1"/>
</dbReference>
<keyword evidence="12" id="KW-1185">Reference proteome</keyword>
<evidence type="ECO:0000256" key="2">
    <source>
        <dbReference type="ARBA" id="ARBA00008133"/>
    </source>
</evidence>
<proteinExistence type="inferred from homology"/>
<accession>A0ABU1UTM1</accession>
<evidence type="ECO:0000256" key="6">
    <source>
        <dbReference type="ARBA" id="ARBA00037589"/>
    </source>
</evidence>
<dbReference type="EC" id="4.2.1.75" evidence="3 9"/>
<evidence type="ECO:0000256" key="1">
    <source>
        <dbReference type="ARBA" id="ARBA00004772"/>
    </source>
</evidence>
<dbReference type="Pfam" id="PF02602">
    <property type="entry name" value="HEM4"/>
    <property type="match status" value="1"/>
</dbReference>
<comment type="function">
    <text evidence="6 9">Catalyzes cyclization of the linear tetrapyrrole, hydroxymethylbilane, to the macrocyclic uroporphyrinogen III.</text>
</comment>
<dbReference type="GO" id="GO:0004852">
    <property type="term" value="F:uroporphyrinogen-III synthase activity"/>
    <property type="evidence" value="ECO:0007669"/>
    <property type="project" value="UniProtKB-EC"/>
</dbReference>
<dbReference type="PANTHER" id="PTHR38042">
    <property type="entry name" value="UROPORPHYRINOGEN-III SYNTHASE, CHLOROPLASTIC"/>
    <property type="match status" value="1"/>
</dbReference>
<dbReference type="RefSeq" id="WP_310068277.1">
    <property type="nucleotide sequence ID" value="NZ_JAVDVX010000001.1"/>
</dbReference>
<organism evidence="11 12">
    <name type="scientific">Cellvibrio fibrivorans</name>
    <dbReference type="NCBI Taxonomy" id="126350"/>
    <lineage>
        <taxon>Bacteria</taxon>
        <taxon>Pseudomonadati</taxon>
        <taxon>Pseudomonadota</taxon>
        <taxon>Gammaproteobacteria</taxon>
        <taxon>Cellvibrionales</taxon>
        <taxon>Cellvibrionaceae</taxon>
        <taxon>Cellvibrio</taxon>
    </lineage>
</organism>
<evidence type="ECO:0000256" key="5">
    <source>
        <dbReference type="ARBA" id="ARBA00023244"/>
    </source>
</evidence>
<gene>
    <name evidence="11" type="ORF">J2X05_000532</name>
</gene>
<dbReference type="PANTHER" id="PTHR38042:SF1">
    <property type="entry name" value="UROPORPHYRINOGEN-III SYNTHASE, CHLOROPLASTIC"/>
    <property type="match status" value="1"/>
</dbReference>
<keyword evidence="4 9" id="KW-0456">Lyase</keyword>
<keyword evidence="5 9" id="KW-0627">Porphyrin biosynthesis</keyword>
<sequence>MADSPQNYCVVISRPEAQAAVWHEQLQALGFNCARLNLLEIAPVVDDDKIRAIKNKILDFDLYQKVIFVSQNAVEYGMDWLEDYWPQLPMGIDYFAVGATTAKKLASYGVAVQDLAASASGGMTSEDLLSAEHLQDVDGEKILIFRGCGGRGHLAEELRKRGAWVDYCELYERGLPAAAEEHLQQLIVSSESSGAQVILSLHSGESLQNLSSVLAQLPSAQQEQTRGWMLSKLLLVPSQRIVAAAQAAGFQRIICAENATDNAMTAALLNYCRTQECILLQD</sequence>
<dbReference type="InterPro" id="IPR036108">
    <property type="entry name" value="4pyrrol_syn_uPrphyn_synt_sf"/>
</dbReference>
<evidence type="ECO:0000256" key="9">
    <source>
        <dbReference type="RuleBase" id="RU366031"/>
    </source>
</evidence>
<comment type="catalytic activity">
    <reaction evidence="8 9">
        <text>hydroxymethylbilane = uroporphyrinogen III + H2O</text>
        <dbReference type="Rhea" id="RHEA:18965"/>
        <dbReference type="ChEBI" id="CHEBI:15377"/>
        <dbReference type="ChEBI" id="CHEBI:57308"/>
        <dbReference type="ChEBI" id="CHEBI:57845"/>
        <dbReference type="EC" id="4.2.1.75"/>
    </reaction>
</comment>
<dbReference type="Proteomes" id="UP001253595">
    <property type="component" value="Unassembled WGS sequence"/>
</dbReference>
<comment type="caution">
    <text evidence="11">The sequence shown here is derived from an EMBL/GenBank/DDBJ whole genome shotgun (WGS) entry which is preliminary data.</text>
</comment>
<dbReference type="EMBL" id="JAVDVX010000001">
    <property type="protein sequence ID" value="MDR7088529.1"/>
    <property type="molecule type" value="Genomic_DNA"/>
</dbReference>
<evidence type="ECO:0000256" key="4">
    <source>
        <dbReference type="ARBA" id="ARBA00023239"/>
    </source>
</evidence>
<comment type="pathway">
    <text evidence="1 9">Porphyrin-containing compound metabolism; protoporphyrin-IX biosynthesis; coproporphyrinogen-III from 5-aminolevulinate: step 3/4.</text>
</comment>
<evidence type="ECO:0000256" key="7">
    <source>
        <dbReference type="ARBA" id="ARBA00040167"/>
    </source>
</evidence>
<evidence type="ECO:0000259" key="10">
    <source>
        <dbReference type="Pfam" id="PF02602"/>
    </source>
</evidence>
<evidence type="ECO:0000313" key="11">
    <source>
        <dbReference type="EMBL" id="MDR7088529.1"/>
    </source>
</evidence>
<comment type="similarity">
    <text evidence="2 9">Belongs to the uroporphyrinogen-III synthase family.</text>
</comment>
<dbReference type="Gene3D" id="3.40.50.10090">
    <property type="match status" value="2"/>
</dbReference>
<dbReference type="InterPro" id="IPR039793">
    <property type="entry name" value="UROS/Hem4"/>
</dbReference>
<evidence type="ECO:0000256" key="3">
    <source>
        <dbReference type="ARBA" id="ARBA00013109"/>
    </source>
</evidence>
<reference evidence="11 12" key="1">
    <citation type="submission" date="2023-07" db="EMBL/GenBank/DDBJ databases">
        <title>Sorghum-associated microbial communities from plants grown in Nebraska, USA.</title>
        <authorList>
            <person name="Schachtman D."/>
        </authorList>
    </citation>
    <scope>NUCLEOTIDE SEQUENCE [LARGE SCALE GENOMIC DNA]</scope>
    <source>
        <strain evidence="11 12">BE190</strain>
    </source>
</reference>
<dbReference type="InterPro" id="IPR003754">
    <property type="entry name" value="4pyrrol_synth_uPrphyn_synth"/>
</dbReference>
<dbReference type="SUPFAM" id="SSF69618">
    <property type="entry name" value="HemD-like"/>
    <property type="match status" value="1"/>
</dbReference>
<evidence type="ECO:0000313" key="12">
    <source>
        <dbReference type="Proteomes" id="UP001253595"/>
    </source>
</evidence>
<name>A0ABU1UTM1_9GAMM</name>
<protein>
    <recommendedName>
        <fullName evidence="7 9">Uroporphyrinogen-III synthase</fullName>
        <ecNumber evidence="3 9">4.2.1.75</ecNumber>
    </recommendedName>
</protein>
<feature type="domain" description="Tetrapyrrole biosynthesis uroporphyrinogen III synthase" evidence="10">
    <location>
        <begin position="22"/>
        <end position="265"/>
    </location>
</feature>